<keyword evidence="2" id="KW-1185">Reference proteome</keyword>
<dbReference type="AlphaFoldDB" id="A0A9N7TXM7"/>
<evidence type="ECO:0000313" key="1">
    <source>
        <dbReference type="EMBL" id="CAB1420850.1"/>
    </source>
</evidence>
<comment type="caution">
    <text evidence="1">The sequence shown here is derived from an EMBL/GenBank/DDBJ whole genome shotgun (WGS) entry which is preliminary data.</text>
</comment>
<protein>
    <submittedName>
        <fullName evidence="1">Uncharacterized protein</fullName>
    </submittedName>
</protein>
<reference evidence="1" key="1">
    <citation type="submission" date="2020-03" db="EMBL/GenBank/DDBJ databases">
        <authorList>
            <person name="Weist P."/>
        </authorList>
    </citation>
    <scope>NUCLEOTIDE SEQUENCE</scope>
</reference>
<gene>
    <name evidence="1" type="ORF">PLEPLA_LOCUS8727</name>
</gene>
<organism evidence="1 2">
    <name type="scientific">Pleuronectes platessa</name>
    <name type="common">European plaice</name>
    <dbReference type="NCBI Taxonomy" id="8262"/>
    <lineage>
        <taxon>Eukaryota</taxon>
        <taxon>Metazoa</taxon>
        <taxon>Chordata</taxon>
        <taxon>Craniata</taxon>
        <taxon>Vertebrata</taxon>
        <taxon>Euteleostomi</taxon>
        <taxon>Actinopterygii</taxon>
        <taxon>Neopterygii</taxon>
        <taxon>Teleostei</taxon>
        <taxon>Neoteleostei</taxon>
        <taxon>Acanthomorphata</taxon>
        <taxon>Carangaria</taxon>
        <taxon>Pleuronectiformes</taxon>
        <taxon>Pleuronectoidei</taxon>
        <taxon>Pleuronectidae</taxon>
        <taxon>Pleuronectes</taxon>
    </lineage>
</organism>
<dbReference type="EMBL" id="CADEAL010000485">
    <property type="protein sequence ID" value="CAB1420850.1"/>
    <property type="molecule type" value="Genomic_DNA"/>
</dbReference>
<evidence type="ECO:0000313" key="2">
    <source>
        <dbReference type="Proteomes" id="UP001153269"/>
    </source>
</evidence>
<accession>A0A9N7TXM7</accession>
<sequence length="125" mass="13877">MAKEKKGGVSWLRSGCQDPARFLREPRALVKHPADNRPTNLITLQMAETRGWHCLLFLMSCAYTTAKHLEPPCGLSIWPTPYLPEPDAPKQLDAVVSTHKQSSKHGELLKQVCGGMCHQSSDSLL</sequence>
<proteinExistence type="predicted"/>
<dbReference type="Proteomes" id="UP001153269">
    <property type="component" value="Unassembled WGS sequence"/>
</dbReference>
<name>A0A9N7TXM7_PLEPL</name>